<accession>A0A381TD94</accession>
<name>A0A381TD94_9ZZZZ</name>
<organism evidence="2">
    <name type="scientific">marine metagenome</name>
    <dbReference type="NCBI Taxonomy" id="408172"/>
    <lineage>
        <taxon>unclassified sequences</taxon>
        <taxon>metagenomes</taxon>
        <taxon>ecological metagenomes</taxon>
    </lineage>
</organism>
<dbReference type="Pfam" id="PF01738">
    <property type="entry name" value="DLH"/>
    <property type="match status" value="1"/>
</dbReference>
<dbReference type="PANTHER" id="PTHR46623">
    <property type="entry name" value="CARBOXYMETHYLENEBUTENOLIDASE-RELATED"/>
    <property type="match status" value="1"/>
</dbReference>
<evidence type="ECO:0000259" key="1">
    <source>
        <dbReference type="Pfam" id="PF01738"/>
    </source>
</evidence>
<dbReference type="GO" id="GO:0016787">
    <property type="term" value="F:hydrolase activity"/>
    <property type="evidence" value="ECO:0007669"/>
    <property type="project" value="InterPro"/>
</dbReference>
<dbReference type="SUPFAM" id="SSF53474">
    <property type="entry name" value="alpha/beta-Hydrolases"/>
    <property type="match status" value="1"/>
</dbReference>
<dbReference type="InterPro" id="IPR051049">
    <property type="entry name" value="Dienelactone_hydrolase-like"/>
</dbReference>
<dbReference type="InterPro" id="IPR029058">
    <property type="entry name" value="AB_hydrolase_fold"/>
</dbReference>
<reference evidence="2" key="1">
    <citation type="submission" date="2018-05" db="EMBL/GenBank/DDBJ databases">
        <authorList>
            <person name="Lanie J.A."/>
            <person name="Ng W.-L."/>
            <person name="Kazmierczak K.M."/>
            <person name="Andrzejewski T.M."/>
            <person name="Davidsen T.M."/>
            <person name="Wayne K.J."/>
            <person name="Tettelin H."/>
            <person name="Glass J.I."/>
            <person name="Rusch D."/>
            <person name="Podicherti R."/>
            <person name="Tsui H.-C.T."/>
            <person name="Winkler M.E."/>
        </authorList>
    </citation>
    <scope>NUCLEOTIDE SEQUENCE</scope>
</reference>
<dbReference type="EMBL" id="UINC01004412">
    <property type="protein sequence ID" value="SVA14132.1"/>
    <property type="molecule type" value="Genomic_DNA"/>
</dbReference>
<dbReference type="PANTHER" id="PTHR46623:SF6">
    <property type="entry name" value="ALPHA_BETA-HYDROLASES SUPERFAMILY PROTEIN"/>
    <property type="match status" value="1"/>
</dbReference>
<gene>
    <name evidence="2" type="ORF">METZ01_LOCUS66986</name>
</gene>
<evidence type="ECO:0000313" key="2">
    <source>
        <dbReference type="EMBL" id="SVA14132.1"/>
    </source>
</evidence>
<proteinExistence type="predicted"/>
<sequence length="285" mass="29966">MTYSLPELRSRPTLLAGFMSLMLLPFSPTLGLAQSLPADGTTATARLEASPRHGEWINYDAGGGDQVQAWVAYPERSDPAPVVVVIHDIRAMSDWARAVGDQLAADGFIAIVPDLLSGKGPRGGGTESFSANEVGRAIRDLAPADVNRRLRAAAAYGTSLPSATDQVGVVGFCWGGSTSFAFAVDYADLDAAVVYYGTSPPTETLASVRAPVLGLYGGADNRVNSTIPAAQAELDRLGKRYEVNIYDGAGHGFLGRQSGQDGANQAASEGAWPATISFFRELLED</sequence>
<feature type="domain" description="Dienelactone hydrolase" evidence="1">
    <location>
        <begin position="68"/>
        <end position="282"/>
    </location>
</feature>
<dbReference type="AlphaFoldDB" id="A0A381TD94"/>
<dbReference type="Gene3D" id="3.40.50.1820">
    <property type="entry name" value="alpha/beta hydrolase"/>
    <property type="match status" value="1"/>
</dbReference>
<protein>
    <recommendedName>
        <fullName evidence="1">Dienelactone hydrolase domain-containing protein</fullName>
    </recommendedName>
</protein>
<dbReference type="InterPro" id="IPR002925">
    <property type="entry name" value="Dienelactn_hydro"/>
</dbReference>